<feature type="region of interest" description="Disordered" evidence="6">
    <location>
        <begin position="199"/>
        <end position="251"/>
    </location>
</feature>
<evidence type="ECO:0000256" key="2">
    <source>
        <dbReference type="ARBA" id="ARBA00007677"/>
    </source>
</evidence>
<keyword evidence="4" id="KW-0808">Transferase</keyword>
<dbReference type="GO" id="GO:0005794">
    <property type="term" value="C:Golgi apparatus"/>
    <property type="evidence" value="ECO:0007669"/>
    <property type="project" value="TreeGrafter"/>
</dbReference>
<evidence type="ECO:0000256" key="1">
    <source>
        <dbReference type="ARBA" id="ARBA00004606"/>
    </source>
</evidence>
<feature type="compositionally biased region" description="Acidic residues" evidence="6">
    <location>
        <begin position="131"/>
        <end position="142"/>
    </location>
</feature>
<dbReference type="GO" id="GO:0000026">
    <property type="term" value="F:alpha-1,2-mannosyltransferase activity"/>
    <property type="evidence" value="ECO:0007669"/>
    <property type="project" value="TreeGrafter"/>
</dbReference>
<feature type="compositionally biased region" description="Acidic residues" evidence="6">
    <location>
        <begin position="234"/>
        <end position="251"/>
    </location>
</feature>
<gene>
    <name evidence="7" type="ORF">Amon01_000065700</name>
</gene>
<evidence type="ECO:0000313" key="8">
    <source>
        <dbReference type="Proteomes" id="UP001165063"/>
    </source>
</evidence>
<comment type="similarity">
    <text evidence="2">Belongs to the glycosyltransferase 15 family.</text>
</comment>
<dbReference type="PANTHER" id="PTHR31121">
    <property type="entry name" value="ALPHA-1,2 MANNOSYLTRANSFERASE KTR1"/>
    <property type="match status" value="1"/>
</dbReference>
<dbReference type="GO" id="GO:0016020">
    <property type="term" value="C:membrane"/>
    <property type="evidence" value="ECO:0007669"/>
    <property type="project" value="UniProtKB-SubCell"/>
</dbReference>
<protein>
    <submittedName>
        <fullName evidence="7">Unnamed protein product</fullName>
    </submittedName>
</protein>
<dbReference type="InterPro" id="IPR002685">
    <property type="entry name" value="Glyco_trans_15"/>
</dbReference>
<dbReference type="Gene3D" id="3.90.550.10">
    <property type="entry name" value="Spore Coat Polysaccharide Biosynthesis Protein SpsA, Chain A"/>
    <property type="match status" value="2"/>
</dbReference>
<evidence type="ECO:0000256" key="6">
    <source>
        <dbReference type="SAM" id="MobiDB-lite"/>
    </source>
</evidence>
<dbReference type="GO" id="GO:0006487">
    <property type="term" value="P:protein N-linked glycosylation"/>
    <property type="evidence" value="ECO:0007669"/>
    <property type="project" value="TreeGrafter"/>
</dbReference>
<keyword evidence="5" id="KW-0735">Signal-anchor</keyword>
<keyword evidence="3" id="KW-0328">Glycosyltransferase</keyword>
<keyword evidence="5" id="KW-0812">Transmembrane</keyword>
<dbReference type="SUPFAM" id="SSF53448">
    <property type="entry name" value="Nucleotide-diphospho-sugar transferases"/>
    <property type="match status" value="2"/>
</dbReference>
<evidence type="ECO:0000256" key="4">
    <source>
        <dbReference type="ARBA" id="ARBA00022679"/>
    </source>
</evidence>
<sequence>MNTNAIWFRLFRIRRRLMSSRTTMIFTTMTSVLFLMLLMKTIGSNGGDVDVDVDVDKRPVVGGSTSGKVNVDGISKVDSASVAGGVGVGVGVGGGVGDAEGEGEGEEEEKHKHQQQKQIKQQQQSFQLNPGDDDGGDDGDVAETYEIFNRGKAQLDARFRENATLYMFATDADLELVLKSVANFEKRFNYRYNYDWVLLTPPDQPQPQPQQEKEKEPEQGQDQGEDVSGISNDSDSDSDNDSVVDVTVDDDDGIGSRQKTLYSKGFKEKVANLCSGKVTFGTIPSNYWNSYDDIFEIDEKKLLNCMNRLSSEQVSFPDSMFLRMKFRFHAGFLPRMKVMNDYKFYWRVEPDAMLDCDQERDPFGVMQTRGKKYGFNMALSEDKKTVRSLWKMTMKFFEILNPDFKETENSALNFVQYDRTSKKSFDAHFNLCRYWTESEIVELDFLRSLPYTKFFNYLDETGNFFYERWSDGIVRTVAVSFMVGADQIQYFDNTGYNLANPYVNLWNLKNNPGYGGTQSCPSDHQLRRWLHCQCNKRSDVTFRPWSCVPTFFRGLDLPFPEGHDDHDWTQW</sequence>
<dbReference type="GO" id="GO:0000032">
    <property type="term" value="P:cell wall mannoprotein biosynthetic process"/>
    <property type="evidence" value="ECO:0007669"/>
    <property type="project" value="TreeGrafter"/>
</dbReference>
<organism evidence="7 8">
    <name type="scientific">Ambrosiozyma monospora</name>
    <name type="common">Yeast</name>
    <name type="synonym">Endomycopsis monosporus</name>
    <dbReference type="NCBI Taxonomy" id="43982"/>
    <lineage>
        <taxon>Eukaryota</taxon>
        <taxon>Fungi</taxon>
        <taxon>Dikarya</taxon>
        <taxon>Ascomycota</taxon>
        <taxon>Saccharomycotina</taxon>
        <taxon>Pichiomycetes</taxon>
        <taxon>Pichiales</taxon>
        <taxon>Pichiaceae</taxon>
        <taxon>Ambrosiozyma</taxon>
    </lineage>
</organism>
<proteinExistence type="inferred from homology"/>
<keyword evidence="8" id="KW-1185">Reference proteome</keyword>
<accession>A0A9W6YSV0</accession>
<feature type="compositionally biased region" description="Low complexity" evidence="6">
    <location>
        <begin position="220"/>
        <end position="233"/>
    </location>
</feature>
<dbReference type="Pfam" id="PF01793">
    <property type="entry name" value="Glyco_transf_15"/>
    <property type="match status" value="2"/>
</dbReference>
<evidence type="ECO:0000313" key="7">
    <source>
        <dbReference type="EMBL" id="GMG19689.1"/>
    </source>
</evidence>
<evidence type="ECO:0000256" key="5">
    <source>
        <dbReference type="ARBA" id="ARBA00022968"/>
    </source>
</evidence>
<dbReference type="PANTHER" id="PTHR31121:SF6">
    <property type="entry name" value="ALPHA-1,2 MANNOSYLTRANSFERASE KTR1"/>
    <property type="match status" value="1"/>
</dbReference>
<reference evidence="7" key="1">
    <citation type="submission" date="2023-04" db="EMBL/GenBank/DDBJ databases">
        <title>Ambrosiozyma monospora NBRC 1965.</title>
        <authorList>
            <person name="Ichikawa N."/>
            <person name="Sato H."/>
            <person name="Tonouchi N."/>
        </authorList>
    </citation>
    <scope>NUCLEOTIDE SEQUENCE</scope>
    <source>
        <strain evidence="7">NBRC 1965</strain>
    </source>
</reference>
<name>A0A9W6YSV0_AMBMO</name>
<dbReference type="OrthoDB" id="439943at2759"/>
<evidence type="ECO:0000256" key="3">
    <source>
        <dbReference type="ARBA" id="ARBA00022676"/>
    </source>
</evidence>
<dbReference type="Proteomes" id="UP001165063">
    <property type="component" value="Unassembled WGS sequence"/>
</dbReference>
<comment type="caution">
    <text evidence="7">The sequence shown here is derived from an EMBL/GenBank/DDBJ whole genome shotgun (WGS) entry which is preliminary data.</text>
</comment>
<dbReference type="EMBL" id="BSXU01000181">
    <property type="protein sequence ID" value="GMG19689.1"/>
    <property type="molecule type" value="Genomic_DNA"/>
</dbReference>
<comment type="subcellular location">
    <subcellularLocation>
        <location evidence="1">Membrane</location>
        <topology evidence="1">Single-pass type II membrane protein</topology>
    </subcellularLocation>
</comment>
<feature type="region of interest" description="Disordered" evidence="6">
    <location>
        <begin position="94"/>
        <end position="142"/>
    </location>
</feature>
<dbReference type="AlphaFoldDB" id="A0A9W6YSV0"/>
<dbReference type="InterPro" id="IPR029044">
    <property type="entry name" value="Nucleotide-diphossugar_trans"/>
</dbReference>